<dbReference type="InterPro" id="IPR011940">
    <property type="entry name" value="Dmc1"/>
</dbReference>
<proteinExistence type="inferred from homology"/>
<dbReference type="AlphaFoldDB" id="A0A9C7UNB5"/>
<dbReference type="GO" id="GO:0070192">
    <property type="term" value="P:chromosome organization involved in meiotic cell cycle"/>
    <property type="evidence" value="ECO:0007669"/>
    <property type="project" value="TreeGrafter"/>
</dbReference>
<keyword evidence="3 9" id="KW-0547">Nucleotide-binding</keyword>
<dbReference type="GO" id="GO:0000730">
    <property type="term" value="P:DNA recombinase assembly"/>
    <property type="evidence" value="ECO:0007669"/>
    <property type="project" value="TreeGrafter"/>
</dbReference>
<evidence type="ECO:0000256" key="7">
    <source>
        <dbReference type="ARBA" id="ARBA00023254"/>
    </source>
</evidence>
<evidence type="ECO:0000259" key="11">
    <source>
        <dbReference type="PROSITE" id="PS50163"/>
    </source>
</evidence>
<dbReference type="NCBIfam" id="TIGR02238">
    <property type="entry name" value="recomb_DMC1"/>
    <property type="match status" value="1"/>
</dbReference>
<comment type="caution">
    <text evidence="12">The sequence shown here is derived from an EMBL/GenBank/DDBJ whole genome shotgun (WGS) entry which is preliminary data.</text>
</comment>
<evidence type="ECO:0000256" key="3">
    <source>
        <dbReference type="ARBA" id="ARBA00022741"/>
    </source>
</evidence>
<dbReference type="PROSITE" id="PS50163">
    <property type="entry name" value="RECA_3"/>
    <property type="match status" value="1"/>
</dbReference>
<evidence type="ECO:0000313" key="12">
    <source>
        <dbReference type="EMBL" id="GJQ09172.1"/>
    </source>
</evidence>
<dbReference type="InterPro" id="IPR003593">
    <property type="entry name" value="AAA+_ATPase"/>
</dbReference>
<dbReference type="NCBIfam" id="NF003301">
    <property type="entry name" value="PRK04301.1"/>
    <property type="match status" value="1"/>
</dbReference>
<dbReference type="SUPFAM" id="SSF52540">
    <property type="entry name" value="P-loop containing nucleoside triphosphate hydrolases"/>
    <property type="match status" value="1"/>
</dbReference>
<keyword evidence="4 9" id="KW-0067">ATP-binding</keyword>
<evidence type="ECO:0000256" key="5">
    <source>
        <dbReference type="ARBA" id="ARBA00023125"/>
    </source>
</evidence>
<comment type="subcellular location">
    <subcellularLocation>
        <location evidence="1">Nucleus</location>
    </subcellularLocation>
</comment>
<reference evidence="12" key="1">
    <citation type="journal article" date="2022" name="Proc. Natl. Acad. Sci. U.S.A.">
        <title>Life cycle and functional genomics of the unicellular red alga Galdieria for elucidating algal and plant evolution and industrial use.</title>
        <authorList>
            <person name="Hirooka S."/>
            <person name="Itabashi T."/>
            <person name="Ichinose T.M."/>
            <person name="Onuma R."/>
            <person name="Fujiwara T."/>
            <person name="Yamashita S."/>
            <person name="Jong L.W."/>
            <person name="Tomita R."/>
            <person name="Iwane A.H."/>
            <person name="Miyagishima S.Y."/>
        </authorList>
    </citation>
    <scope>NUCLEOTIDE SEQUENCE</scope>
    <source>
        <strain evidence="12">NBRC 102759</strain>
    </source>
</reference>
<dbReference type="GO" id="GO:0005524">
    <property type="term" value="F:ATP binding"/>
    <property type="evidence" value="ECO:0007669"/>
    <property type="project" value="UniProtKB-KW"/>
</dbReference>
<dbReference type="GO" id="GO:0003690">
    <property type="term" value="F:double-stranded DNA binding"/>
    <property type="evidence" value="ECO:0007669"/>
    <property type="project" value="TreeGrafter"/>
</dbReference>
<dbReference type="Gene3D" id="3.40.50.300">
    <property type="entry name" value="P-loop containing nucleotide triphosphate hydrolases"/>
    <property type="match status" value="1"/>
</dbReference>
<dbReference type="Gene3D" id="1.10.150.20">
    <property type="entry name" value="5' to 3' exonuclease, C-terminal subdomain"/>
    <property type="match status" value="1"/>
</dbReference>
<feature type="domain" description="RecA family profile 1" evidence="10">
    <location>
        <begin position="109"/>
        <end position="280"/>
    </location>
</feature>
<dbReference type="PROSITE" id="PS50162">
    <property type="entry name" value="RECA_2"/>
    <property type="match status" value="1"/>
</dbReference>
<dbReference type="GO" id="GO:0006312">
    <property type="term" value="P:mitotic recombination"/>
    <property type="evidence" value="ECO:0007669"/>
    <property type="project" value="TreeGrafter"/>
</dbReference>
<protein>
    <submittedName>
        <fullName evidence="12">Uncharacterized protein</fullName>
    </submittedName>
</protein>
<evidence type="ECO:0000256" key="1">
    <source>
        <dbReference type="ARBA" id="ARBA00004123"/>
    </source>
</evidence>
<evidence type="ECO:0000313" key="13">
    <source>
        <dbReference type="Proteomes" id="UP001061958"/>
    </source>
</evidence>
<dbReference type="EMBL" id="BQMJ01000007">
    <property type="protein sequence ID" value="GJQ09172.1"/>
    <property type="molecule type" value="Genomic_DNA"/>
</dbReference>
<gene>
    <name evidence="12" type="ORF">GpartN1_g963.t1</name>
</gene>
<dbReference type="InterPro" id="IPR020587">
    <property type="entry name" value="RecA_monomer-monomer_interface"/>
</dbReference>
<dbReference type="SUPFAM" id="SSF47794">
    <property type="entry name" value="Rad51 N-terminal domain-like"/>
    <property type="match status" value="1"/>
</dbReference>
<dbReference type="InterPro" id="IPR016467">
    <property type="entry name" value="DNA_recomb/repair_RecA-like"/>
</dbReference>
<dbReference type="InterPro" id="IPR027417">
    <property type="entry name" value="P-loop_NTPase"/>
</dbReference>
<dbReference type="GO" id="GO:0007131">
    <property type="term" value="P:reciprocal meiotic recombination"/>
    <property type="evidence" value="ECO:0007669"/>
    <property type="project" value="InterPro"/>
</dbReference>
<dbReference type="Pfam" id="PF14520">
    <property type="entry name" value="HHH_5"/>
    <property type="match status" value="1"/>
</dbReference>
<evidence type="ECO:0000256" key="6">
    <source>
        <dbReference type="ARBA" id="ARBA00023242"/>
    </source>
</evidence>
<name>A0A9C7UNB5_9RHOD</name>
<keyword evidence="7" id="KW-0469">Meiosis</keyword>
<evidence type="ECO:0000256" key="2">
    <source>
        <dbReference type="ARBA" id="ARBA00008897"/>
    </source>
</evidence>
<dbReference type="FunFam" id="3.40.50.300:FF:000239">
    <property type="entry name" value="Meiotic recombination protein DMC1"/>
    <property type="match status" value="1"/>
</dbReference>
<dbReference type="GO" id="GO:0003697">
    <property type="term" value="F:single-stranded DNA binding"/>
    <property type="evidence" value="ECO:0007669"/>
    <property type="project" value="TreeGrafter"/>
</dbReference>
<keyword evidence="13" id="KW-1185">Reference proteome</keyword>
<evidence type="ECO:0000256" key="4">
    <source>
        <dbReference type="ARBA" id="ARBA00022840"/>
    </source>
</evidence>
<dbReference type="InterPro" id="IPR013632">
    <property type="entry name" value="Rad51_C"/>
</dbReference>
<sequence>MSRSMEISIKASETESTLQSTLNEDYNPGNNFYEEIEKLTTLGINASDIKKLKETGFHTISSIIMTTKKNLLAVKGLSEAKVDKIRECAYKISNSSFISGLEVRERRKNLIHITTGSSALDELLGGGIETSSITEVFGEFRSGKTQLAHTLCVSAQLPKSTNGAEGRVAYIDTENCFRPERIVEIAERFELDPEEVLDNILVARAYTSEHQIELLVHIAAKMVEETFGLLIVDSATALFRVDYSGRGELSERQQKLNRFMSQLLKLSEQFNVAVFITNQVMSTPDGSAGMFVADPKKPVGGHVIAHASTTRIMLRKGRGEQRVAKIYDSPMLAENEATFEVSSGGVIDAKD</sequence>
<dbReference type="Proteomes" id="UP001061958">
    <property type="component" value="Unassembled WGS sequence"/>
</dbReference>
<reference evidence="12" key="2">
    <citation type="submission" date="2022-01" db="EMBL/GenBank/DDBJ databases">
        <authorList>
            <person name="Hirooka S."/>
            <person name="Miyagishima S.Y."/>
        </authorList>
    </citation>
    <scope>NUCLEOTIDE SEQUENCE</scope>
    <source>
        <strain evidence="12">NBRC 102759</strain>
    </source>
</reference>
<comment type="similarity">
    <text evidence="2">Belongs to the RecA family. DMC1 subfamily.</text>
</comment>
<evidence type="ECO:0000259" key="10">
    <source>
        <dbReference type="PROSITE" id="PS50162"/>
    </source>
</evidence>
<dbReference type="PANTHER" id="PTHR22942:SF30">
    <property type="entry name" value="MEIOTIC RECOMBINATION PROTEIN DMC1_LIM15 HOMOLOG"/>
    <property type="match status" value="1"/>
</dbReference>
<keyword evidence="8" id="KW-0131">Cell cycle</keyword>
<dbReference type="GO" id="GO:0140664">
    <property type="term" value="F:ATP-dependent DNA damage sensor activity"/>
    <property type="evidence" value="ECO:0007669"/>
    <property type="project" value="InterPro"/>
</dbReference>
<dbReference type="GO" id="GO:0000794">
    <property type="term" value="C:condensed nuclear chromosome"/>
    <property type="evidence" value="ECO:0007669"/>
    <property type="project" value="TreeGrafter"/>
</dbReference>
<dbReference type="CDD" id="cd19514">
    <property type="entry name" value="DMC1"/>
    <property type="match status" value="1"/>
</dbReference>
<dbReference type="GO" id="GO:0042148">
    <property type="term" value="P:DNA strand invasion"/>
    <property type="evidence" value="ECO:0007669"/>
    <property type="project" value="TreeGrafter"/>
</dbReference>
<dbReference type="PIRSF" id="PIRSF005856">
    <property type="entry name" value="Rad51"/>
    <property type="match status" value="1"/>
</dbReference>
<dbReference type="OrthoDB" id="10251254at2759"/>
<evidence type="ECO:0000256" key="8">
    <source>
        <dbReference type="ARBA" id="ARBA00023306"/>
    </source>
</evidence>
<organism evidence="12 13">
    <name type="scientific">Galdieria partita</name>
    <dbReference type="NCBI Taxonomy" id="83374"/>
    <lineage>
        <taxon>Eukaryota</taxon>
        <taxon>Rhodophyta</taxon>
        <taxon>Bangiophyceae</taxon>
        <taxon>Galdieriales</taxon>
        <taxon>Galdieriaceae</taxon>
        <taxon>Galdieria</taxon>
    </lineage>
</organism>
<feature type="domain" description="RecA family profile 2" evidence="11">
    <location>
        <begin position="288"/>
        <end position="351"/>
    </location>
</feature>
<dbReference type="Pfam" id="PF08423">
    <property type="entry name" value="Rad51"/>
    <property type="match status" value="1"/>
</dbReference>
<dbReference type="GO" id="GO:0000150">
    <property type="term" value="F:DNA strand exchange activity"/>
    <property type="evidence" value="ECO:0007669"/>
    <property type="project" value="InterPro"/>
</dbReference>
<keyword evidence="5" id="KW-0238">DNA-binding</keyword>
<accession>A0A9C7UNB5</accession>
<dbReference type="SMART" id="SM00382">
    <property type="entry name" value="AAA"/>
    <property type="match status" value="1"/>
</dbReference>
<keyword evidence="6" id="KW-0539">Nucleus</keyword>
<dbReference type="InterPro" id="IPR020588">
    <property type="entry name" value="RecA_ATP-bd"/>
</dbReference>
<evidence type="ECO:0000256" key="9">
    <source>
        <dbReference type="RuleBase" id="RU003422"/>
    </source>
</evidence>
<dbReference type="PANTHER" id="PTHR22942">
    <property type="entry name" value="RECA/RAD51/RADA DNA STRAND-PAIRING FAMILY MEMBER"/>
    <property type="match status" value="1"/>
</dbReference>
<dbReference type="InterPro" id="IPR010995">
    <property type="entry name" value="DNA_repair_Rad51/TF_NusA_a-hlx"/>
</dbReference>